<comment type="caution">
    <text evidence="1">The sequence shown here is derived from an EMBL/GenBank/DDBJ whole genome shotgun (WGS) entry which is preliminary data.</text>
</comment>
<gene>
    <name evidence="1" type="ORF">SCAR479_06315</name>
</gene>
<evidence type="ECO:0000313" key="1">
    <source>
        <dbReference type="EMBL" id="KAK9776914.1"/>
    </source>
</evidence>
<keyword evidence="2" id="KW-1185">Reference proteome</keyword>
<dbReference type="EMBL" id="JARVKM010000024">
    <property type="protein sequence ID" value="KAK9776914.1"/>
    <property type="molecule type" value="Genomic_DNA"/>
</dbReference>
<evidence type="ECO:0000313" key="2">
    <source>
        <dbReference type="Proteomes" id="UP001465668"/>
    </source>
</evidence>
<sequence length="77" mass="7917">MGPSLAPAAALVHTACSSGAVARNAGSALCAFYRPSMDPHSPAPSEWESSKATALQSFILPDVAALHHVCMHTTVQS</sequence>
<dbReference type="Proteomes" id="UP001465668">
    <property type="component" value="Unassembled WGS sequence"/>
</dbReference>
<name>A0ABR2XSX1_9PEZI</name>
<proteinExistence type="predicted"/>
<reference evidence="1 2" key="1">
    <citation type="submission" date="2024-02" db="EMBL/GenBank/DDBJ databases">
        <title>First draft genome assembly of two strains of Seiridium cardinale.</title>
        <authorList>
            <person name="Emiliani G."/>
            <person name="Scali E."/>
        </authorList>
    </citation>
    <scope>NUCLEOTIDE SEQUENCE [LARGE SCALE GENOMIC DNA]</scope>
    <source>
        <strain evidence="1 2">BM-138-000479</strain>
    </source>
</reference>
<accession>A0ABR2XSX1</accession>
<protein>
    <recommendedName>
        <fullName evidence="3">Secreted protein</fullName>
    </recommendedName>
</protein>
<evidence type="ECO:0008006" key="3">
    <source>
        <dbReference type="Google" id="ProtNLM"/>
    </source>
</evidence>
<organism evidence="1 2">
    <name type="scientific">Seiridium cardinale</name>
    <dbReference type="NCBI Taxonomy" id="138064"/>
    <lineage>
        <taxon>Eukaryota</taxon>
        <taxon>Fungi</taxon>
        <taxon>Dikarya</taxon>
        <taxon>Ascomycota</taxon>
        <taxon>Pezizomycotina</taxon>
        <taxon>Sordariomycetes</taxon>
        <taxon>Xylariomycetidae</taxon>
        <taxon>Amphisphaeriales</taxon>
        <taxon>Sporocadaceae</taxon>
        <taxon>Seiridium</taxon>
    </lineage>
</organism>